<keyword evidence="7" id="KW-0963">Cytoplasm</keyword>
<evidence type="ECO:0000256" key="4">
    <source>
        <dbReference type="ARBA" id="ARBA00022777"/>
    </source>
</evidence>
<comment type="catalytic activity">
    <reaction evidence="7">
        <text>shikimate + ATP = 3-phosphoshikimate + ADP + H(+)</text>
        <dbReference type="Rhea" id="RHEA:13121"/>
        <dbReference type="ChEBI" id="CHEBI:15378"/>
        <dbReference type="ChEBI" id="CHEBI:30616"/>
        <dbReference type="ChEBI" id="CHEBI:36208"/>
        <dbReference type="ChEBI" id="CHEBI:145989"/>
        <dbReference type="ChEBI" id="CHEBI:456216"/>
        <dbReference type="EC" id="2.7.1.71"/>
    </reaction>
</comment>
<keyword evidence="1 7" id="KW-0028">Amino-acid biosynthesis</keyword>
<reference evidence="9" key="1">
    <citation type="journal article" date="2020" name="mSystems">
        <title>Genome- and Community-Level Interaction Insights into Carbon Utilization and Element Cycling Functions of Hydrothermarchaeota in Hydrothermal Sediment.</title>
        <authorList>
            <person name="Zhou Z."/>
            <person name="Liu Y."/>
            <person name="Xu W."/>
            <person name="Pan J."/>
            <person name="Luo Z.H."/>
            <person name="Li M."/>
        </authorList>
    </citation>
    <scope>NUCLEOTIDE SEQUENCE [LARGE SCALE GENOMIC DNA]</scope>
    <source>
        <strain evidence="9">HyVt-443</strain>
    </source>
</reference>
<feature type="binding site" evidence="7">
    <location>
        <position position="246"/>
    </location>
    <ligand>
        <name>ATP</name>
        <dbReference type="ChEBI" id="CHEBI:30616"/>
    </ligand>
</feature>
<dbReference type="GO" id="GO:0000287">
    <property type="term" value="F:magnesium ion binding"/>
    <property type="evidence" value="ECO:0007669"/>
    <property type="project" value="UniProtKB-UniRule"/>
</dbReference>
<dbReference type="AlphaFoldDB" id="A0A831W4F8"/>
<dbReference type="GO" id="GO:0005524">
    <property type="term" value="F:ATP binding"/>
    <property type="evidence" value="ECO:0007669"/>
    <property type="project" value="UniProtKB-UniRule"/>
</dbReference>
<sequence>MTRTTEATKESTDGAGLTVDDLAREVGRNVRSIRSRRGLTRKNLAHHSEVSERYLAQLEQGTANISLALLWRIAQALGVRIGALLPAQEKACIKYPPLGELIETFPLEIQRQAHQLLSSTFAKERAPCKGVALIGLRGGGKSTLGRRLARHFGLPFVSLHERITELAGMEMDELFSLTGQGSYRRLELEALRQTMERHPQVVLETGGSLVSEAETYRILRDNFFTVWIRALPEDHMARVIGQGDMRPMADSPRAMEDLKLILKEREPDYRLADYQLMTSGHSEEESFGELLRACASCLQTGK</sequence>
<name>A0A831W4F8_9GAMM</name>
<comment type="similarity">
    <text evidence="7">Belongs to the shikimate kinase family.</text>
</comment>
<dbReference type="InterPro" id="IPR031322">
    <property type="entry name" value="Shikimate/glucono_kinase"/>
</dbReference>
<evidence type="ECO:0000256" key="3">
    <source>
        <dbReference type="ARBA" id="ARBA00022741"/>
    </source>
</evidence>
<keyword evidence="6 7" id="KW-0057">Aromatic amino acid biosynthesis</keyword>
<evidence type="ECO:0000259" key="8">
    <source>
        <dbReference type="PROSITE" id="PS50943"/>
    </source>
</evidence>
<dbReference type="GO" id="GO:0009073">
    <property type="term" value="P:aromatic amino acid family biosynthetic process"/>
    <property type="evidence" value="ECO:0007669"/>
    <property type="project" value="UniProtKB-KW"/>
</dbReference>
<comment type="subunit">
    <text evidence="7">Monomer.</text>
</comment>
<evidence type="ECO:0000256" key="7">
    <source>
        <dbReference type="HAMAP-Rule" id="MF_00109"/>
    </source>
</evidence>
<dbReference type="InterPro" id="IPR010982">
    <property type="entry name" value="Lambda_DNA-bd_dom_sf"/>
</dbReference>
<dbReference type="NCBIfam" id="NF006015">
    <property type="entry name" value="PRK08154.1"/>
    <property type="match status" value="1"/>
</dbReference>
<keyword evidence="7" id="KW-0479">Metal-binding</keyword>
<comment type="function">
    <text evidence="7">Catalyzes the specific phosphorylation of the 3-hydroxyl group of shikimic acid using ATP as a cosubstrate.</text>
</comment>
<evidence type="ECO:0000256" key="5">
    <source>
        <dbReference type="ARBA" id="ARBA00022840"/>
    </source>
</evidence>
<dbReference type="Gene3D" id="1.10.260.40">
    <property type="entry name" value="lambda repressor-like DNA-binding domains"/>
    <property type="match status" value="1"/>
</dbReference>
<evidence type="ECO:0000256" key="2">
    <source>
        <dbReference type="ARBA" id="ARBA00022679"/>
    </source>
</evidence>
<dbReference type="SUPFAM" id="SSF47413">
    <property type="entry name" value="lambda repressor-like DNA-binding domains"/>
    <property type="match status" value="1"/>
</dbReference>
<feature type="binding site" evidence="7">
    <location>
        <position position="207"/>
    </location>
    <ligand>
        <name>substrate</name>
    </ligand>
</feature>
<dbReference type="InterPro" id="IPR000623">
    <property type="entry name" value="Shikimate_kinase/TSH1"/>
</dbReference>
<dbReference type="SUPFAM" id="SSF52540">
    <property type="entry name" value="P-loop containing nucleoside triphosphate hydrolases"/>
    <property type="match status" value="1"/>
</dbReference>
<dbReference type="PANTHER" id="PTHR21087">
    <property type="entry name" value="SHIKIMATE KINASE"/>
    <property type="match status" value="1"/>
</dbReference>
<comment type="caution">
    <text evidence="7">Lacks conserved residue(s) required for the propagation of feature annotation.</text>
</comment>
<dbReference type="Pfam" id="PF01202">
    <property type="entry name" value="SKI"/>
    <property type="match status" value="1"/>
</dbReference>
<dbReference type="EC" id="2.7.1.71" evidence="7"/>
<dbReference type="InterPro" id="IPR001387">
    <property type="entry name" value="Cro/C1-type_HTH"/>
</dbReference>
<feature type="binding site" evidence="7">
    <location>
        <position position="265"/>
    </location>
    <ligand>
        <name>substrate</name>
    </ligand>
</feature>
<feature type="binding site" evidence="7">
    <location>
        <position position="142"/>
    </location>
    <ligand>
        <name>Mg(2+)</name>
        <dbReference type="ChEBI" id="CHEBI:18420"/>
    </ligand>
</feature>
<proteinExistence type="inferred from homology"/>
<dbReference type="CDD" id="cd00464">
    <property type="entry name" value="SK"/>
    <property type="match status" value="1"/>
</dbReference>
<feature type="binding site" evidence="7">
    <location>
        <begin position="138"/>
        <end position="143"/>
    </location>
    <ligand>
        <name>ATP</name>
        <dbReference type="ChEBI" id="CHEBI:30616"/>
    </ligand>
</feature>
<dbReference type="UniPathway" id="UPA00053">
    <property type="reaction ID" value="UER00088"/>
</dbReference>
<dbReference type="EMBL" id="DRKP01000046">
    <property type="protein sequence ID" value="HEB95523.1"/>
    <property type="molecule type" value="Genomic_DNA"/>
</dbReference>
<dbReference type="HAMAP" id="MF_00109">
    <property type="entry name" value="Shikimate_kinase"/>
    <property type="match status" value="1"/>
</dbReference>
<dbReference type="GO" id="GO:0004765">
    <property type="term" value="F:shikimate kinase activity"/>
    <property type="evidence" value="ECO:0007669"/>
    <property type="project" value="UniProtKB-UniRule"/>
</dbReference>
<dbReference type="PROSITE" id="PS50943">
    <property type="entry name" value="HTH_CROC1"/>
    <property type="match status" value="1"/>
</dbReference>
<comment type="subcellular location">
    <subcellularLocation>
        <location evidence="7">Cytoplasm</location>
    </subcellularLocation>
</comment>
<dbReference type="Gene3D" id="3.40.50.300">
    <property type="entry name" value="P-loop containing nucleotide triphosphate hydrolases"/>
    <property type="match status" value="1"/>
</dbReference>
<evidence type="ECO:0000256" key="1">
    <source>
        <dbReference type="ARBA" id="ARBA00022605"/>
    </source>
</evidence>
<dbReference type="SMART" id="SM00530">
    <property type="entry name" value="HTH_XRE"/>
    <property type="match status" value="1"/>
</dbReference>
<dbReference type="GO" id="GO:0005829">
    <property type="term" value="C:cytosol"/>
    <property type="evidence" value="ECO:0007669"/>
    <property type="project" value="TreeGrafter"/>
</dbReference>
<keyword evidence="4 7" id="KW-0418">Kinase</keyword>
<dbReference type="GO" id="GO:0008652">
    <property type="term" value="P:amino acid biosynthetic process"/>
    <property type="evidence" value="ECO:0007669"/>
    <property type="project" value="UniProtKB-KW"/>
</dbReference>
<evidence type="ECO:0000256" key="6">
    <source>
        <dbReference type="ARBA" id="ARBA00023141"/>
    </source>
</evidence>
<keyword evidence="2 7" id="KW-0808">Transferase</keyword>
<comment type="cofactor">
    <cofactor evidence="7">
        <name>Mg(2+)</name>
        <dbReference type="ChEBI" id="CHEBI:18420"/>
    </cofactor>
    <text evidence="7">Binds 1 Mg(2+) ion per subunit.</text>
</comment>
<dbReference type="GO" id="GO:0009423">
    <property type="term" value="P:chorismate biosynthetic process"/>
    <property type="evidence" value="ECO:0007669"/>
    <property type="project" value="UniProtKB-UniRule"/>
</dbReference>
<dbReference type="Proteomes" id="UP000886251">
    <property type="component" value="Unassembled WGS sequence"/>
</dbReference>
<comment type="caution">
    <text evidence="9">The sequence shown here is derived from an EMBL/GenBank/DDBJ whole genome shotgun (WGS) entry which is preliminary data.</text>
</comment>
<feature type="domain" description="HTH cro/C1-type" evidence="8">
    <location>
        <begin position="30"/>
        <end position="84"/>
    </location>
</feature>
<dbReference type="PRINTS" id="PR01100">
    <property type="entry name" value="SHIKIMTKNASE"/>
</dbReference>
<keyword evidence="3 7" id="KW-0547">Nucleotide-binding</keyword>
<gene>
    <name evidence="7" type="primary">aroK</name>
    <name evidence="9" type="ORF">ENI96_03710</name>
</gene>
<accession>A0A831W4F8</accession>
<dbReference type="PANTHER" id="PTHR21087:SF16">
    <property type="entry name" value="SHIKIMATE KINASE 1, CHLOROPLASTIC"/>
    <property type="match status" value="1"/>
</dbReference>
<organism evidence="9">
    <name type="scientific">Sedimenticola thiotaurini</name>
    <dbReference type="NCBI Taxonomy" id="1543721"/>
    <lineage>
        <taxon>Bacteria</taxon>
        <taxon>Pseudomonadati</taxon>
        <taxon>Pseudomonadota</taxon>
        <taxon>Gammaproteobacteria</taxon>
        <taxon>Chromatiales</taxon>
        <taxon>Sedimenticolaceae</taxon>
        <taxon>Sedimenticola</taxon>
    </lineage>
</organism>
<dbReference type="CDD" id="cd00093">
    <property type="entry name" value="HTH_XRE"/>
    <property type="match status" value="1"/>
</dbReference>
<comment type="pathway">
    <text evidence="7">Metabolic intermediate biosynthesis; chorismate biosynthesis; chorismate from D-erythrose 4-phosphate and phosphoenolpyruvate: step 5/7.</text>
</comment>
<protein>
    <recommendedName>
        <fullName evidence="7">Shikimate kinase</fullName>
        <shortName evidence="7">SK</shortName>
        <ecNumber evidence="7">2.7.1.71</ecNumber>
    </recommendedName>
</protein>
<dbReference type="Pfam" id="PF01381">
    <property type="entry name" value="HTH_3"/>
    <property type="match status" value="1"/>
</dbReference>
<dbReference type="InterPro" id="IPR027417">
    <property type="entry name" value="P-loop_NTPase"/>
</dbReference>
<dbReference type="GO" id="GO:0003677">
    <property type="term" value="F:DNA binding"/>
    <property type="evidence" value="ECO:0007669"/>
    <property type="project" value="InterPro"/>
</dbReference>
<feature type="binding site" evidence="7">
    <location>
        <position position="184"/>
    </location>
    <ligand>
        <name>substrate</name>
    </ligand>
</feature>
<evidence type="ECO:0000313" key="9">
    <source>
        <dbReference type="EMBL" id="HEB95523.1"/>
    </source>
</evidence>
<keyword evidence="7" id="KW-0460">Magnesium</keyword>
<keyword evidence="5 7" id="KW-0067">ATP-binding</keyword>